<evidence type="ECO:0000256" key="7">
    <source>
        <dbReference type="RuleBase" id="RU363032"/>
    </source>
</evidence>
<keyword evidence="3" id="KW-1003">Cell membrane</keyword>
<dbReference type="PROSITE" id="PS50928">
    <property type="entry name" value="ABC_TM1"/>
    <property type="match status" value="1"/>
</dbReference>
<dbReference type="Proteomes" id="UP000256977">
    <property type="component" value="Unassembled WGS sequence"/>
</dbReference>
<name>A0A3D9IUJ5_9BACL</name>
<dbReference type="GO" id="GO:0005886">
    <property type="term" value="C:plasma membrane"/>
    <property type="evidence" value="ECO:0007669"/>
    <property type="project" value="UniProtKB-SubCell"/>
</dbReference>
<evidence type="ECO:0000256" key="4">
    <source>
        <dbReference type="ARBA" id="ARBA00022692"/>
    </source>
</evidence>
<proteinExistence type="inferred from homology"/>
<dbReference type="EMBL" id="QRDZ01000019">
    <property type="protein sequence ID" value="RED65440.1"/>
    <property type="molecule type" value="Genomic_DNA"/>
</dbReference>
<feature type="transmembrane region" description="Helical" evidence="7">
    <location>
        <begin position="206"/>
        <end position="225"/>
    </location>
</feature>
<evidence type="ECO:0000313" key="10">
    <source>
        <dbReference type="Proteomes" id="UP000256977"/>
    </source>
</evidence>
<dbReference type="AlphaFoldDB" id="A0A3D9IUJ5"/>
<evidence type="ECO:0000256" key="6">
    <source>
        <dbReference type="ARBA" id="ARBA00023136"/>
    </source>
</evidence>
<keyword evidence="5 7" id="KW-1133">Transmembrane helix</keyword>
<evidence type="ECO:0000256" key="3">
    <source>
        <dbReference type="ARBA" id="ARBA00022475"/>
    </source>
</evidence>
<dbReference type="RefSeq" id="WP_116062844.1">
    <property type="nucleotide sequence ID" value="NZ_QRDZ01000019.1"/>
</dbReference>
<feature type="transmembrane region" description="Helical" evidence="7">
    <location>
        <begin position="71"/>
        <end position="92"/>
    </location>
</feature>
<dbReference type="OrthoDB" id="5174895at2"/>
<gene>
    <name evidence="9" type="ORF">DFP98_11979</name>
</gene>
<comment type="subcellular location">
    <subcellularLocation>
        <location evidence="1 7">Cell membrane</location>
        <topology evidence="1 7">Multi-pass membrane protein</topology>
    </subcellularLocation>
</comment>
<evidence type="ECO:0000313" key="9">
    <source>
        <dbReference type="EMBL" id="RED65440.1"/>
    </source>
</evidence>
<evidence type="ECO:0000256" key="2">
    <source>
        <dbReference type="ARBA" id="ARBA00022448"/>
    </source>
</evidence>
<keyword evidence="10" id="KW-1185">Reference proteome</keyword>
<reference evidence="9 10" key="1">
    <citation type="submission" date="2018-07" db="EMBL/GenBank/DDBJ databases">
        <title>Genomic Encyclopedia of Type Strains, Phase III (KMG-III): the genomes of soil and plant-associated and newly described type strains.</title>
        <authorList>
            <person name="Whitman W."/>
        </authorList>
    </citation>
    <scope>NUCLEOTIDE SEQUENCE [LARGE SCALE GENOMIC DNA]</scope>
    <source>
        <strain evidence="9 10">CECT 7287</strain>
    </source>
</reference>
<dbReference type="Pfam" id="PF00528">
    <property type="entry name" value="BPD_transp_1"/>
    <property type="match status" value="1"/>
</dbReference>
<dbReference type="PANTHER" id="PTHR30193:SF37">
    <property type="entry name" value="INNER MEMBRANE ABC TRANSPORTER PERMEASE PROTEIN YCJO"/>
    <property type="match status" value="1"/>
</dbReference>
<dbReference type="InterPro" id="IPR051393">
    <property type="entry name" value="ABC_transporter_permease"/>
</dbReference>
<feature type="domain" description="ABC transmembrane type-1" evidence="8">
    <location>
        <begin position="67"/>
        <end position="281"/>
    </location>
</feature>
<dbReference type="InterPro" id="IPR035906">
    <property type="entry name" value="MetI-like_sf"/>
</dbReference>
<keyword evidence="6 7" id="KW-0472">Membrane</keyword>
<sequence>MSEAFKKRMYWFAVPALAVYVTFWICPVLLTFYYSLTNSNGFDTQYRYVGFQNYEYLLKDGTLANAMKNTLVYTIGSVIATNVLALALAMGLNAKLRLSGLYRTFAYVPTLFSTIVVGFIWGFIYLPDYGLLAALLNKIGLGGWELNLLGDASTALWATMAVDVWKGFGGTMIIYLAGLQSVPAELEEAGRMDGANGWQLIRRIKLPLLAAAVTINVTLGLINGLKQFDYIYTMTQGGPGKSTRTLMFEMFRMAFAESLFGKAAALGVISFVVISAVTMVFVKLLRSREVSA</sequence>
<dbReference type="Gene3D" id="1.10.3720.10">
    <property type="entry name" value="MetI-like"/>
    <property type="match status" value="1"/>
</dbReference>
<accession>A0A3D9IUJ5</accession>
<protein>
    <submittedName>
        <fullName evidence="9">Raffinose/stachyose/melibiose transport system permease protein</fullName>
    </submittedName>
</protein>
<dbReference type="CDD" id="cd06261">
    <property type="entry name" value="TM_PBP2"/>
    <property type="match status" value="1"/>
</dbReference>
<evidence type="ECO:0000256" key="1">
    <source>
        <dbReference type="ARBA" id="ARBA00004651"/>
    </source>
</evidence>
<comment type="caution">
    <text evidence="9">The sequence shown here is derived from an EMBL/GenBank/DDBJ whole genome shotgun (WGS) entry which is preliminary data.</text>
</comment>
<comment type="similarity">
    <text evidence="7">Belongs to the binding-protein-dependent transport system permease family.</text>
</comment>
<dbReference type="SUPFAM" id="SSF161098">
    <property type="entry name" value="MetI-like"/>
    <property type="match status" value="1"/>
</dbReference>
<feature type="transmembrane region" description="Helical" evidence="7">
    <location>
        <begin position="259"/>
        <end position="282"/>
    </location>
</feature>
<dbReference type="GO" id="GO:0055085">
    <property type="term" value="P:transmembrane transport"/>
    <property type="evidence" value="ECO:0007669"/>
    <property type="project" value="InterPro"/>
</dbReference>
<evidence type="ECO:0000256" key="5">
    <source>
        <dbReference type="ARBA" id="ARBA00022989"/>
    </source>
</evidence>
<keyword evidence="2 7" id="KW-0813">Transport</keyword>
<feature type="transmembrane region" description="Helical" evidence="7">
    <location>
        <begin position="12"/>
        <end position="34"/>
    </location>
</feature>
<evidence type="ECO:0000259" key="8">
    <source>
        <dbReference type="PROSITE" id="PS50928"/>
    </source>
</evidence>
<feature type="transmembrane region" description="Helical" evidence="7">
    <location>
        <begin position="104"/>
        <end position="126"/>
    </location>
</feature>
<dbReference type="PANTHER" id="PTHR30193">
    <property type="entry name" value="ABC TRANSPORTER PERMEASE PROTEIN"/>
    <property type="match status" value="1"/>
</dbReference>
<organism evidence="9 10">
    <name type="scientific">Cohnella phaseoli</name>
    <dbReference type="NCBI Taxonomy" id="456490"/>
    <lineage>
        <taxon>Bacteria</taxon>
        <taxon>Bacillati</taxon>
        <taxon>Bacillota</taxon>
        <taxon>Bacilli</taxon>
        <taxon>Bacillales</taxon>
        <taxon>Paenibacillaceae</taxon>
        <taxon>Cohnella</taxon>
    </lineage>
</organism>
<keyword evidence="4 7" id="KW-0812">Transmembrane</keyword>
<dbReference type="InterPro" id="IPR000515">
    <property type="entry name" value="MetI-like"/>
</dbReference>